<proteinExistence type="predicted"/>
<dbReference type="PANTHER" id="PTHR14593:SF5">
    <property type="entry name" value="WD REPEAT-CONTAINING PROTEIN 11"/>
    <property type="match status" value="1"/>
</dbReference>
<reference evidence="2" key="2">
    <citation type="submission" date="2023-05" db="EMBL/GenBank/DDBJ databases">
        <authorList>
            <person name="Schelkunov M.I."/>
        </authorList>
    </citation>
    <scope>NUCLEOTIDE SEQUENCE</scope>
    <source>
        <strain evidence="2">Hsosn_3</strain>
        <tissue evidence="2">Leaf</tissue>
    </source>
</reference>
<evidence type="ECO:0000313" key="2">
    <source>
        <dbReference type="EMBL" id="KAK1374823.1"/>
    </source>
</evidence>
<dbReference type="PANTHER" id="PTHR14593">
    <property type="entry name" value="WD REPEAT-CONTAINING PROTEIN 11"/>
    <property type="match status" value="1"/>
</dbReference>
<name>A0AAD8MJX0_9APIA</name>
<protein>
    <recommendedName>
        <fullName evidence="1">WDR11 second beta-propeller domain-containing protein</fullName>
    </recommendedName>
</protein>
<dbReference type="GO" id="GO:0005737">
    <property type="term" value="C:cytoplasm"/>
    <property type="evidence" value="ECO:0007669"/>
    <property type="project" value="TreeGrafter"/>
</dbReference>
<organism evidence="2 3">
    <name type="scientific">Heracleum sosnowskyi</name>
    <dbReference type="NCBI Taxonomy" id="360622"/>
    <lineage>
        <taxon>Eukaryota</taxon>
        <taxon>Viridiplantae</taxon>
        <taxon>Streptophyta</taxon>
        <taxon>Embryophyta</taxon>
        <taxon>Tracheophyta</taxon>
        <taxon>Spermatophyta</taxon>
        <taxon>Magnoliopsida</taxon>
        <taxon>eudicotyledons</taxon>
        <taxon>Gunneridae</taxon>
        <taxon>Pentapetalae</taxon>
        <taxon>asterids</taxon>
        <taxon>campanulids</taxon>
        <taxon>Apiales</taxon>
        <taxon>Apiaceae</taxon>
        <taxon>Apioideae</taxon>
        <taxon>apioid superclade</taxon>
        <taxon>Tordylieae</taxon>
        <taxon>Tordyliinae</taxon>
        <taxon>Heracleum</taxon>
    </lineage>
</organism>
<accession>A0AAD8MJX0</accession>
<sequence length="220" mass="25260">MAVLEEEVEEDHFVVEDKEEEMYQVKIQVHSKEEDEELVEVTMEEGEMTQIFYMRTLRRKMKVCFLLVTFKKFKKNLLMMFGAGPDETEDDISESFSFALLNGALGVFEVQGRRIRDFRPKWPSSSFALSDGLVTAMAYDLPHVVMGDRNILYAQMEKFLIQADGKFVLSFKSRLPKDLHEGTLEAILLQALAQGTEMQLSLVVESQNATLSVKRRLACE</sequence>
<evidence type="ECO:0000259" key="1">
    <source>
        <dbReference type="Pfam" id="PF23752"/>
    </source>
</evidence>
<dbReference type="Proteomes" id="UP001237642">
    <property type="component" value="Unassembled WGS sequence"/>
</dbReference>
<reference evidence="2" key="1">
    <citation type="submission" date="2023-02" db="EMBL/GenBank/DDBJ databases">
        <title>Genome of toxic invasive species Heracleum sosnowskyi carries increased number of genes despite the absence of recent whole-genome duplications.</title>
        <authorList>
            <person name="Schelkunov M."/>
            <person name="Shtratnikova V."/>
            <person name="Makarenko M."/>
            <person name="Klepikova A."/>
            <person name="Omelchenko D."/>
            <person name="Novikova G."/>
            <person name="Obukhova E."/>
            <person name="Bogdanov V."/>
            <person name="Penin A."/>
            <person name="Logacheva M."/>
        </authorList>
    </citation>
    <scope>NUCLEOTIDE SEQUENCE</scope>
    <source>
        <strain evidence="2">Hsosn_3</strain>
        <tissue evidence="2">Leaf</tissue>
    </source>
</reference>
<keyword evidence="3" id="KW-1185">Reference proteome</keyword>
<comment type="caution">
    <text evidence="2">The sequence shown here is derived from an EMBL/GenBank/DDBJ whole genome shotgun (WGS) entry which is preliminary data.</text>
</comment>
<dbReference type="InterPro" id="IPR057853">
    <property type="entry name" value="Beta-prop_WDR11_2nd"/>
</dbReference>
<dbReference type="InterPro" id="IPR039694">
    <property type="entry name" value="WDR11"/>
</dbReference>
<dbReference type="Pfam" id="PF23752">
    <property type="entry name" value="Beta-prop_WDR11_2nd"/>
    <property type="match status" value="1"/>
</dbReference>
<dbReference type="EMBL" id="JAUIZM010000007">
    <property type="protein sequence ID" value="KAK1374823.1"/>
    <property type="molecule type" value="Genomic_DNA"/>
</dbReference>
<evidence type="ECO:0000313" key="3">
    <source>
        <dbReference type="Proteomes" id="UP001237642"/>
    </source>
</evidence>
<gene>
    <name evidence="2" type="ORF">POM88_031016</name>
</gene>
<feature type="domain" description="WDR11 second beta-propeller" evidence="1">
    <location>
        <begin position="83"/>
        <end position="150"/>
    </location>
</feature>
<dbReference type="AlphaFoldDB" id="A0AAD8MJX0"/>